<name>A0A178M777_9PROT</name>
<dbReference type="GO" id="GO:0020037">
    <property type="term" value="F:heme binding"/>
    <property type="evidence" value="ECO:0007669"/>
    <property type="project" value="TreeGrafter"/>
</dbReference>
<dbReference type="Gene3D" id="1.20.950.20">
    <property type="entry name" value="Transmembrane di-heme cytochromes, Chain C"/>
    <property type="match status" value="1"/>
</dbReference>
<keyword evidence="2" id="KW-1003">Cell membrane</keyword>
<protein>
    <recommendedName>
        <fullName evidence="7">Cytochrome b561 bacterial/Ni-hydrogenase domain-containing protein</fullName>
    </recommendedName>
</protein>
<dbReference type="RefSeq" id="WP_068504417.1">
    <property type="nucleotide sequence ID" value="NZ_LWQU01000194.1"/>
</dbReference>
<dbReference type="OrthoDB" id="196472at2"/>
<keyword evidence="3 6" id="KW-0812">Transmembrane</keyword>
<keyword evidence="4 6" id="KW-1133">Transmembrane helix</keyword>
<dbReference type="Proteomes" id="UP000078543">
    <property type="component" value="Unassembled WGS sequence"/>
</dbReference>
<dbReference type="SUPFAM" id="SSF81342">
    <property type="entry name" value="Transmembrane di-heme cytochromes"/>
    <property type="match status" value="1"/>
</dbReference>
<feature type="transmembrane region" description="Helical" evidence="6">
    <location>
        <begin position="100"/>
        <end position="121"/>
    </location>
</feature>
<sequence>MEHRQATHHVPVWDLPTRLFHWALVGLVVVMLASGLAGRAAIHLTLGPALLALVLFRLVWGVIGSPTARFTQFVKGPGAALAYLAAARAGTARSIGHNPLGAYSVLALLGLLLAQTATGLFTTDDIAANGPLAHLVSSASVKLASKLHRLGYWVLLAFVALHLAAVFFYRFVKKDDLVRAMVTGTKEVPTDIAGIRFASSAMALVALVLCGLLVWGTLALLPPPPAF</sequence>
<evidence type="ECO:0000256" key="5">
    <source>
        <dbReference type="ARBA" id="ARBA00023136"/>
    </source>
</evidence>
<gene>
    <name evidence="8" type="ORF">A6A05_17395</name>
</gene>
<dbReference type="PANTHER" id="PTHR30485">
    <property type="entry name" value="NI/FE-HYDROGENASE 1 B-TYPE CYTOCHROME SUBUNIT"/>
    <property type="match status" value="1"/>
</dbReference>
<dbReference type="InterPro" id="IPR016174">
    <property type="entry name" value="Di-haem_cyt_TM"/>
</dbReference>
<dbReference type="GO" id="GO:0009055">
    <property type="term" value="F:electron transfer activity"/>
    <property type="evidence" value="ECO:0007669"/>
    <property type="project" value="InterPro"/>
</dbReference>
<reference evidence="8 9" key="1">
    <citation type="submission" date="2016-04" db="EMBL/GenBank/DDBJ databases">
        <title>Draft genome sequence of freshwater magnetotactic bacteria Magnetospirillum marisnigri SP-1 and Magnetospirillum moscoviense BB-1.</title>
        <authorList>
            <person name="Koziaeva V."/>
            <person name="Dziuba M.V."/>
            <person name="Ivanov T.M."/>
            <person name="Kuznetsov B."/>
            <person name="Grouzdev D.S."/>
        </authorList>
    </citation>
    <scope>NUCLEOTIDE SEQUENCE [LARGE SCALE GENOMIC DNA]</scope>
    <source>
        <strain evidence="8 9">BB-1</strain>
    </source>
</reference>
<evidence type="ECO:0000256" key="2">
    <source>
        <dbReference type="ARBA" id="ARBA00022475"/>
    </source>
</evidence>
<comment type="caution">
    <text evidence="8">The sequence shown here is derived from an EMBL/GenBank/DDBJ whole genome shotgun (WGS) entry which is preliminary data.</text>
</comment>
<comment type="subcellular location">
    <subcellularLocation>
        <location evidence="1">Cell membrane</location>
        <topology evidence="1">Multi-pass membrane protein</topology>
    </subcellularLocation>
</comment>
<evidence type="ECO:0000313" key="9">
    <source>
        <dbReference type="Proteomes" id="UP000078543"/>
    </source>
</evidence>
<feature type="transmembrane region" description="Helical" evidence="6">
    <location>
        <begin position="150"/>
        <end position="172"/>
    </location>
</feature>
<accession>A0A178M777</accession>
<organism evidence="8 9">
    <name type="scientific">Magnetospirillum moscoviense</name>
    <dbReference type="NCBI Taxonomy" id="1437059"/>
    <lineage>
        <taxon>Bacteria</taxon>
        <taxon>Pseudomonadati</taxon>
        <taxon>Pseudomonadota</taxon>
        <taxon>Alphaproteobacteria</taxon>
        <taxon>Rhodospirillales</taxon>
        <taxon>Rhodospirillaceae</taxon>
        <taxon>Magnetospirillum</taxon>
    </lineage>
</organism>
<dbReference type="STRING" id="1437059.A6A05_17395"/>
<dbReference type="InterPro" id="IPR011577">
    <property type="entry name" value="Cyt_b561_bac/Ni-Hgenase"/>
</dbReference>
<keyword evidence="9" id="KW-1185">Reference proteome</keyword>
<evidence type="ECO:0000256" key="1">
    <source>
        <dbReference type="ARBA" id="ARBA00004651"/>
    </source>
</evidence>
<dbReference type="AlphaFoldDB" id="A0A178M777"/>
<dbReference type="GO" id="GO:0005886">
    <property type="term" value="C:plasma membrane"/>
    <property type="evidence" value="ECO:0007669"/>
    <property type="project" value="UniProtKB-SubCell"/>
</dbReference>
<dbReference type="GO" id="GO:0022904">
    <property type="term" value="P:respiratory electron transport chain"/>
    <property type="evidence" value="ECO:0007669"/>
    <property type="project" value="InterPro"/>
</dbReference>
<proteinExistence type="predicted"/>
<evidence type="ECO:0000256" key="4">
    <source>
        <dbReference type="ARBA" id="ARBA00022989"/>
    </source>
</evidence>
<feature type="domain" description="Cytochrome b561 bacterial/Ni-hydrogenase" evidence="7">
    <location>
        <begin position="12"/>
        <end position="184"/>
    </location>
</feature>
<evidence type="ECO:0000256" key="3">
    <source>
        <dbReference type="ARBA" id="ARBA00022692"/>
    </source>
</evidence>
<dbReference type="PANTHER" id="PTHR30485:SF2">
    <property type="entry name" value="BLL0597 PROTEIN"/>
    <property type="match status" value="1"/>
</dbReference>
<dbReference type="Pfam" id="PF01292">
    <property type="entry name" value="Ni_hydr_CYTB"/>
    <property type="match status" value="1"/>
</dbReference>
<feature type="transmembrane region" description="Helical" evidence="6">
    <location>
        <begin position="44"/>
        <end position="63"/>
    </location>
</feature>
<evidence type="ECO:0000313" key="8">
    <source>
        <dbReference type="EMBL" id="OAN44610.1"/>
    </source>
</evidence>
<evidence type="ECO:0000256" key="6">
    <source>
        <dbReference type="SAM" id="Phobius"/>
    </source>
</evidence>
<keyword evidence="5 6" id="KW-0472">Membrane</keyword>
<evidence type="ECO:0000259" key="7">
    <source>
        <dbReference type="Pfam" id="PF01292"/>
    </source>
</evidence>
<dbReference type="InterPro" id="IPR051542">
    <property type="entry name" value="Hydrogenase_cytochrome"/>
</dbReference>
<feature type="transmembrane region" description="Helical" evidence="6">
    <location>
        <begin position="19"/>
        <end position="37"/>
    </location>
</feature>
<feature type="transmembrane region" description="Helical" evidence="6">
    <location>
        <begin position="193"/>
        <end position="221"/>
    </location>
</feature>
<dbReference type="EMBL" id="LWQU01000194">
    <property type="protein sequence ID" value="OAN44610.1"/>
    <property type="molecule type" value="Genomic_DNA"/>
</dbReference>